<dbReference type="InterPro" id="IPR002733">
    <property type="entry name" value="AMMECR1_domain"/>
</dbReference>
<dbReference type="PANTHER" id="PTHR13016">
    <property type="entry name" value="AMMECR1 HOMOLOG"/>
    <property type="match status" value="1"/>
</dbReference>
<organism evidence="2 3">
    <name type="scientific">Heterostelium pallidum (strain ATCC 26659 / Pp 5 / PN500)</name>
    <name type="common">Cellular slime mold</name>
    <name type="synonym">Polysphondylium pallidum</name>
    <dbReference type="NCBI Taxonomy" id="670386"/>
    <lineage>
        <taxon>Eukaryota</taxon>
        <taxon>Amoebozoa</taxon>
        <taxon>Evosea</taxon>
        <taxon>Eumycetozoa</taxon>
        <taxon>Dictyostelia</taxon>
        <taxon>Acytosteliales</taxon>
        <taxon>Acytosteliaceae</taxon>
        <taxon>Heterostelium</taxon>
    </lineage>
</organism>
<name>D3B2R4_HETP5</name>
<dbReference type="InterPro" id="IPR036071">
    <property type="entry name" value="AMMECR1_dom_sf"/>
</dbReference>
<dbReference type="AlphaFoldDB" id="D3B2R4"/>
<feature type="domain" description="AMMECR1" evidence="1">
    <location>
        <begin position="1"/>
        <end position="173"/>
    </location>
</feature>
<dbReference type="Gene3D" id="3.30.700.20">
    <property type="entry name" value="Hypothetical protein ph0010, domain 1"/>
    <property type="match status" value="1"/>
</dbReference>
<dbReference type="FunCoup" id="D3B2R4">
    <property type="interactions" value="321"/>
</dbReference>
<dbReference type="RefSeq" id="XP_020435729.1">
    <property type="nucleotide sequence ID" value="XM_020573657.1"/>
</dbReference>
<dbReference type="Pfam" id="PF01871">
    <property type="entry name" value="AMMECR1"/>
    <property type="match status" value="1"/>
</dbReference>
<sequence>MKVCKTLIIEISKLPLFVTWNIDKYGNGDKELRGCIGTFSPIPLVKGLNEYALTSAFKDTRFKPIPEKDLPKLHCAISLLVNFEQAKDCWDWEVGKHGILIDFKDSRNQSHRGTYLPEVMPEQEWSQREALESLIKKAGYYGKVDDHLFQSIKLTRYQSSKISLSYNQYLQFKEQQNKQQ</sequence>
<dbReference type="InParanoid" id="D3B2R4"/>
<dbReference type="EMBL" id="ADBJ01000010">
    <property type="protein sequence ID" value="EFA83612.1"/>
    <property type="molecule type" value="Genomic_DNA"/>
</dbReference>
<evidence type="ECO:0000313" key="3">
    <source>
        <dbReference type="Proteomes" id="UP000001396"/>
    </source>
</evidence>
<dbReference type="InterPro" id="IPR027485">
    <property type="entry name" value="AMMECR1_N"/>
</dbReference>
<evidence type="ECO:0000313" key="2">
    <source>
        <dbReference type="EMBL" id="EFA83612.1"/>
    </source>
</evidence>
<protein>
    <submittedName>
        <fullName evidence="2">DUF51 family protein</fullName>
    </submittedName>
</protein>
<dbReference type="SUPFAM" id="SSF143447">
    <property type="entry name" value="AMMECR1-like"/>
    <property type="match status" value="1"/>
</dbReference>
<dbReference type="Proteomes" id="UP000001396">
    <property type="component" value="Unassembled WGS sequence"/>
</dbReference>
<evidence type="ECO:0000259" key="1">
    <source>
        <dbReference type="PROSITE" id="PS51112"/>
    </source>
</evidence>
<dbReference type="NCBIfam" id="TIGR00296">
    <property type="entry name" value="TIGR00296 family protein"/>
    <property type="match status" value="1"/>
</dbReference>
<dbReference type="OMA" id="TNEAFPL"/>
<dbReference type="STRING" id="670386.D3B2R4"/>
<dbReference type="PANTHER" id="PTHR13016:SF0">
    <property type="entry name" value="AMME SYNDROME CANDIDATE GENE 1 PROTEIN"/>
    <property type="match status" value="1"/>
</dbReference>
<proteinExistence type="predicted"/>
<keyword evidence="3" id="KW-1185">Reference proteome</keyword>
<dbReference type="GeneID" id="31358201"/>
<dbReference type="PROSITE" id="PS51112">
    <property type="entry name" value="AMMECR1"/>
    <property type="match status" value="1"/>
</dbReference>
<reference evidence="2 3" key="1">
    <citation type="journal article" date="2011" name="Genome Res.">
        <title>Phylogeny-wide analysis of social amoeba genomes highlights ancient origins for complex intercellular communication.</title>
        <authorList>
            <person name="Heidel A.J."/>
            <person name="Lawal H.M."/>
            <person name="Felder M."/>
            <person name="Schilde C."/>
            <person name="Helps N.R."/>
            <person name="Tunggal B."/>
            <person name="Rivero F."/>
            <person name="John U."/>
            <person name="Schleicher M."/>
            <person name="Eichinger L."/>
            <person name="Platzer M."/>
            <person name="Noegel A.A."/>
            <person name="Schaap P."/>
            <person name="Gloeckner G."/>
        </authorList>
    </citation>
    <scope>NUCLEOTIDE SEQUENCE [LARGE SCALE GENOMIC DNA]</scope>
    <source>
        <strain evidence="3">ATCC 26659 / Pp 5 / PN500</strain>
    </source>
</reference>
<gene>
    <name evidence="2" type="ORF">PPL_02678</name>
</gene>
<dbReference type="InterPro" id="IPR023473">
    <property type="entry name" value="AMMECR1"/>
</dbReference>
<accession>D3B2R4</accession>
<comment type="caution">
    <text evidence="2">The sequence shown here is derived from an EMBL/GenBank/DDBJ whole genome shotgun (WGS) entry which is preliminary data.</text>
</comment>